<keyword evidence="7 8" id="KW-0009">Actin-binding</keyword>
<comment type="similarity">
    <text evidence="1 8">Belongs to the TRAFAC class myosin-kinesin ATPase superfamily. Myosin family.</text>
</comment>
<keyword evidence="5 8" id="KW-0518">Myosin</keyword>
<feature type="compositionally biased region" description="Basic and acidic residues" evidence="9">
    <location>
        <begin position="1033"/>
        <end position="1056"/>
    </location>
</feature>
<dbReference type="PROSITE" id="PS50096">
    <property type="entry name" value="IQ"/>
    <property type="match status" value="1"/>
</dbReference>
<dbReference type="InterPro" id="IPR027417">
    <property type="entry name" value="P-loop_NTPase"/>
</dbReference>
<dbReference type="SUPFAM" id="SSF57997">
    <property type="entry name" value="Tropomyosin"/>
    <property type="match status" value="1"/>
</dbReference>
<dbReference type="PANTHER" id="PTHR13140:SF857">
    <property type="entry name" value="MYOSIN-11"/>
    <property type="match status" value="1"/>
</dbReference>
<evidence type="ECO:0000256" key="8">
    <source>
        <dbReference type="PROSITE-ProRule" id="PRU00782"/>
    </source>
</evidence>
<evidence type="ECO:0000259" key="10">
    <source>
        <dbReference type="PROSITE" id="PS51456"/>
    </source>
</evidence>
<dbReference type="Gene3D" id="3.40.850.10">
    <property type="entry name" value="Kinesin motor domain"/>
    <property type="match status" value="1"/>
</dbReference>
<gene>
    <name evidence="12" type="ORF">CLF_103477</name>
</gene>
<evidence type="ECO:0000256" key="4">
    <source>
        <dbReference type="ARBA" id="ARBA00023054"/>
    </source>
</evidence>
<dbReference type="PRINTS" id="PR00193">
    <property type="entry name" value="MYOSINHEAVY"/>
</dbReference>
<evidence type="ECO:0000313" key="12">
    <source>
        <dbReference type="EMBL" id="GAA54503.1"/>
    </source>
</evidence>
<dbReference type="Proteomes" id="UP000008909">
    <property type="component" value="Unassembled WGS sequence"/>
</dbReference>
<protein>
    <submittedName>
        <fullName evidence="12">Myosin heavy chain</fullName>
    </submittedName>
</protein>
<dbReference type="SUPFAM" id="SSF52540">
    <property type="entry name" value="P-loop containing nucleoside triphosphate hydrolases"/>
    <property type="match status" value="1"/>
</dbReference>
<evidence type="ECO:0000256" key="1">
    <source>
        <dbReference type="ARBA" id="ARBA00008314"/>
    </source>
</evidence>
<evidence type="ECO:0000259" key="11">
    <source>
        <dbReference type="PROSITE" id="PS51844"/>
    </source>
</evidence>
<evidence type="ECO:0000256" key="9">
    <source>
        <dbReference type="SAM" id="MobiDB-lite"/>
    </source>
</evidence>
<dbReference type="GO" id="GO:0005524">
    <property type="term" value="F:ATP binding"/>
    <property type="evidence" value="ECO:0007669"/>
    <property type="project" value="UniProtKB-UniRule"/>
</dbReference>
<keyword evidence="2 8" id="KW-0547">Nucleotide-binding</keyword>
<accession>G7YNH2</accession>
<evidence type="ECO:0000256" key="6">
    <source>
        <dbReference type="ARBA" id="ARBA00023175"/>
    </source>
</evidence>
<dbReference type="Gene3D" id="1.20.120.720">
    <property type="entry name" value="Myosin VI head, motor domain, U50 subdomain"/>
    <property type="match status" value="1"/>
</dbReference>
<dbReference type="InterPro" id="IPR008989">
    <property type="entry name" value="Myosin_S1_N"/>
</dbReference>
<dbReference type="GO" id="GO:0016459">
    <property type="term" value="C:myosin complex"/>
    <property type="evidence" value="ECO:0007669"/>
    <property type="project" value="UniProtKB-KW"/>
</dbReference>
<dbReference type="InterPro" id="IPR002928">
    <property type="entry name" value="Myosin_tail"/>
</dbReference>
<dbReference type="InterPro" id="IPR004009">
    <property type="entry name" value="SH3_Myosin"/>
</dbReference>
<name>G7YNH2_CLOSI</name>
<dbReference type="FunFam" id="3.40.850.10:FF:000101">
    <property type="entry name" value="Slow myosin heavy chain 2"/>
    <property type="match status" value="1"/>
</dbReference>
<dbReference type="SMART" id="SM00242">
    <property type="entry name" value="MYSc"/>
    <property type="match status" value="1"/>
</dbReference>
<dbReference type="Pfam" id="PF00063">
    <property type="entry name" value="Myosin_head"/>
    <property type="match status" value="1"/>
</dbReference>
<dbReference type="InterPro" id="IPR001609">
    <property type="entry name" value="Myosin_head_motor_dom-like"/>
</dbReference>
<dbReference type="Gene3D" id="1.20.5.170">
    <property type="match status" value="1"/>
</dbReference>
<dbReference type="Gene3D" id="2.30.30.360">
    <property type="entry name" value="Myosin S1 fragment, N-terminal"/>
    <property type="match status" value="1"/>
</dbReference>
<reference evidence="12" key="1">
    <citation type="journal article" date="2011" name="Genome Biol.">
        <title>The draft genome of the carcinogenic human liver fluke Clonorchis sinensis.</title>
        <authorList>
            <person name="Wang X."/>
            <person name="Chen W."/>
            <person name="Huang Y."/>
            <person name="Sun J."/>
            <person name="Men J."/>
            <person name="Liu H."/>
            <person name="Luo F."/>
            <person name="Guo L."/>
            <person name="Lv X."/>
            <person name="Deng C."/>
            <person name="Zhou C."/>
            <person name="Fan Y."/>
            <person name="Li X."/>
            <person name="Huang L."/>
            <person name="Hu Y."/>
            <person name="Liang C."/>
            <person name="Hu X."/>
            <person name="Xu J."/>
            <person name="Yu X."/>
        </authorList>
    </citation>
    <scope>NUCLEOTIDE SEQUENCE [LARGE SCALE GENOMIC DNA]</scope>
    <source>
        <strain evidence="12">Henan</strain>
    </source>
</reference>
<evidence type="ECO:0000256" key="3">
    <source>
        <dbReference type="ARBA" id="ARBA00022840"/>
    </source>
</evidence>
<feature type="region of interest" description="Actin-binding" evidence="8">
    <location>
        <begin position="647"/>
        <end position="669"/>
    </location>
</feature>
<evidence type="ECO:0000256" key="5">
    <source>
        <dbReference type="ARBA" id="ARBA00023123"/>
    </source>
</evidence>
<dbReference type="Gene3D" id="1.10.10.820">
    <property type="match status" value="1"/>
</dbReference>
<keyword evidence="6 8" id="KW-0505">Motor protein</keyword>
<feature type="domain" description="Myosin N-terminal SH3-like" evidence="11">
    <location>
        <begin position="30"/>
        <end position="80"/>
    </location>
</feature>
<dbReference type="GO" id="GO:0016020">
    <property type="term" value="C:membrane"/>
    <property type="evidence" value="ECO:0007669"/>
    <property type="project" value="TreeGrafter"/>
</dbReference>
<dbReference type="FunFam" id="1.20.120.720:FF:000001">
    <property type="entry name" value="Myosin heavy chain, muscle"/>
    <property type="match status" value="1"/>
</dbReference>
<dbReference type="PROSITE" id="PS51844">
    <property type="entry name" value="SH3_LIKE"/>
    <property type="match status" value="1"/>
</dbReference>
<sequence length="2100" mass="241491">MDTSNDPQNVELLRVGKGPLEDTAAQSDWASKKLVWVPDEHQGFVMATLLDTVGEECKVQIVDSGKKCSFHHDLVQRMNPPKFEKAEDMANLTFLNEASVLHNLKSRYYSGMIYTYSGLFCVVINPYKRLPIYNDEIIEWYKGKRRHERPPHIYAIADAAYRSMLQDREDQSILCTGESGAGKTENTKKVIQYLASVAASAKTQKTTTANVISKLHGELEAQLLKANPILEAFGNAKTIKNDNSSRFGKFIRINFDTSGFIAGANIETYLLEKARVIRQAPDERCFHIFYQLLATATSEMKEKLLLDQAAAYRFLSHGMLEIPGSDEHQAYRETSEAMDIMGITKEDQMAIFRVISAVLHLGNLDFRQERNSDQATLPDHSVAQKACHLLGIPLVDMTKAFLKPRIKVGKDLVSKAQTKAQVEFAVEAISKSIYERLFLWLVDRINKTLDRTKRPGASFVGILDIAGFEIFQINSFEQLCINYTNEKLQQLFNHTMFVLEQDEYSREGIPWDFIDFGLDLQPTIDLIEKPLGILALLDEECFFPKATDKSFVEKLLKTQEAHPKICKPDFRSSADFGVLHYAGRVDYVSAQWLTKNMDPLNDNIVALFLASSDPLVQVAANDTAFGTARGVRKGMLRTVGQLYKESLVRLMAVLKNTSPSFVRCIIPNHEKRPGRIDPPLVLDQLKCNGVLEGIRICRQGFPSRVLFQEFRQRYEILTPNIIPKGFMDGRNAVMKMLEALELNAGLYRIGHSKIFFKAGVLAQLEEDRDIHLTDVIIRFQARARGYLARRARELRIQHQQAITVIQRNCVAYLKLRNWPWWRLFTKVRPLLTVTRQEEVVAAKEDELRKVREALEKITNELAELQRSYEKLTKEKTQLQAELEQEHESNQNIQAERLRLLERIQNLEDEFMEMENKGVEEKVKLQNADLEIKRLKEQVADLSDQLEAEEQQRQKLQVEKGSIEQRMTQVNTENVSLEDKYNKLVKDKKVLTDRVTDLSSQLAEEEERSKQLLKLKAKHESSIQDLEERLAREQKARQDLDRSKRRLEAEAAERSDLTVEQQRNLEELNALVTKLEAELSQQQSRLDEEIVAKTIAAKKIREDESLIQELKEDLESERKARDKAEEAKRDLTEEVEAMRLELIDSGSNTVAQTEALHKYEAEVSNLRRQLDAQSSAHEAAIVELRKNHTLSLDAVTEQLEQAKKAKAALEKTKSQQDASIEELQKQVQSLQMGKSDLDKRRRQGEQQLNEVQIRLQDLEIQRNDFDNRLTKALADLEAANSTVEELEAKLTRVARSESAAVTELNEVRVRLDDETKAKLSLQSQVRQLEDEREVAKDALEAEEQVKAALEKHVHTLQQQMQDAKKKVEEDVHHMEQLEDARKKLMRELDASNNRNEELVTQVEKLEKSRKKLQGELEDATHAMASQRSDQANNERRVKKLEAANAELTAQLNQLQAEKEAFDREMRDRDTRLLMHRNENEDLKERLEEAERQRGMLARELEDLGSNRDDAGKSMIELQQANYQLDQQLREARQQLEELEDEVSTVIMEKQRTEVQLNALKTQLERDLASRDELLEEQRRQTLKQLRDLEAELEDERKQRGSHLEVRKKLESDLAEATQRLELASRQKDEALKQLKKFQSVGGSMQRDMEEAVRSRDQALESLRDIEKKWRTAEAERNHFQEDLQASERTCRAIRSELDEALEELASTTSAKNTAVEEKKRLEARIVSFEDQLEEAQNGMDAAEERFKRSLAQLEQLQTDLSTERNNAMRADSQRLSLEKQVKELRDRLAEAEKDSGRRSKAQIATLEARIAAFDEQLETEKSEKMAATKSCRRLEKRIKEMALQIEEEKRSSQLSKDSYEKAQNSLKRIKREIETLEEENAQLKTQRRRLQRDLEEAAEARRIAERDLQNLRKLHRGLGDHTALSTTISDRRYTAQYKLLCHQKWSEMLPSRRSFVKGMRVAEVLDDEAADELIVSNLCTVALGRLWAILRLIFGSTVDLIRLVMVSVRLIMWLVTQLSIIAGTPADSAEADLNSSFRSSFQFISQFDSHFTRIRVARYIGRSASYLESSVACVMSLQPIRTLVFGASNIEIALTPDFRSQ</sequence>
<dbReference type="SUPFAM" id="SSF90257">
    <property type="entry name" value="Myosin rod fragments"/>
    <property type="match status" value="5"/>
</dbReference>
<dbReference type="Pfam" id="PF02736">
    <property type="entry name" value="Myosin_N"/>
    <property type="match status" value="1"/>
</dbReference>
<dbReference type="PANTHER" id="PTHR13140">
    <property type="entry name" value="MYOSIN"/>
    <property type="match status" value="1"/>
</dbReference>
<dbReference type="InterPro" id="IPR036961">
    <property type="entry name" value="Kinesin_motor_dom_sf"/>
</dbReference>
<dbReference type="GO" id="GO:0000146">
    <property type="term" value="F:microfilament motor activity"/>
    <property type="evidence" value="ECO:0007669"/>
    <property type="project" value="TreeGrafter"/>
</dbReference>
<feature type="binding site" evidence="8">
    <location>
        <begin position="177"/>
        <end position="184"/>
    </location>
    <ligand>
        <name>ATP</name>
        <dbReference type="ChEBI" id="CHEBI:30616"/>
    </ligand>
</feature>
<organism evidence="12 13">
    <name type="scientific">Clonorchis sinensis</name>
    <name type="common">Chinese liver fluke</name>
    <dbReference type="NCBI Taxonomy" id="79923"/>
    <lineage>
        <taxon>Eukaryota</taxon>
        <taxon>Metazoa</taxon>
        <taxon>Spiralia</taxon>
        <taxon>Lophotrochozoa</taxon>
        <taxon>Platyhelminthes</taxon>
        <taxon>Trematoda</taxon>
        <taxon>Digenea</taxon>
        <taxon>Opisthorchiida</taxon>
        <taxon>Opisthorchiata</taxon>
        <taxon>Opisthorchiidae</taxon>
        <taxon>Clonorchis</taxon>
    </lineage>
</organism>
<keyword evidence="3 8" id="KW-0067">ATP-binding</keyword>
<dbReference type="Gene3D" id="1.20.5.4820">
    <property type="match status" value="1"/>
</dbReference>
<dbReference type="Gene3D" id="1.20.58.530">
    <property type="match status" value="1"/>
</dbReference>
<evidence type="ECO:0000256" key="7">
    <source>
        <dbReference type="ARBA" id="ARBA00023203"/>
    </source>
</evidence>
<feature type="domain" description="Myosin motor" evidence="10">
    <location>
        <begin position="84"/>
        <end position="769"/>
    </location>
</feature>
<dbReference type="Pfam" id="PF01576">
    <property type="entry name" value="Myosin_tail_1"/>
    <property type="match status" value="1"/>
</dbReference>
<dbReference type="CDD" id="cd01377">
    <property type="entry name" value="MYSc_class_II"/>
    <property type="match status" value="1"/>
</dbReference>
<keyword evidence="4" id="KW-0175">Coiled coil</keyword>
<dbReference type="GO" id="GO:0007015">
    <property type="term" value="P:actin filament organization"/>
    <property type="evidence" value="ECO:0007669"/>
    <property type="project" value="TreeGrafter"/>
</dbReference>
<dbReference type="GO" id="GO:0051015">
    <property type="term" value="F:actin filament binding"/>
    <property type="evidence" value="ECO:0007669"/>
    <property type="project" value="InterPro"/>
</dbReference>
<dbReference type="Gene3D" id="1.20.5.340">
    <property type="match status" value="2"/>
</dbReference>
<reference key="2">
    <citation type="submission" date="2011-10" db="EMBL/GenBank/DDBJ databases">
        <title>The genome and transcriptome sequence of Clonorchis sinensis provide insights into the carcinogenic liver fluke.</title>
        <authorList>
            <person name="Wang X."/>
            <person name="Huang Y."/>
            <person name="Chen W."/>
            <person name="Liu H."/>
            <person name="Guo L."/>
            <person name="Chen Y."/>
            <person name="Luo F."/>
            <person name="Zhou W."/>
            <person name="Sun J."/>
            <person name="Mao Q."/>
            <person name="Liang P."/>
            <person name="Zhou C."/>
            <person name="Tian Y."/>
            <person name="Men J."/>
            <person name="Lv X."/>
            <person name="Huang L."/>
            <person name="Zhou J."/>
            <person name="Hu Y."/>
            <person name="Li R."/>
            <person name="Zhang F."/>
            <person name="Lei H."/>
            <person name="Li X."/>
            <person name="Hu X."/>
            <person name="Liang C."/>
            <person name="Xu J."/>
            <person name="Wu Z."/>
            <person name="Yu X."/>
        </authorList>
    </citation>
    <scope>NUCLEOTIDE SEQUENCE</scope>
    <source>
        <strain>Henan</strain>
    </source>
</reference>
<feature type="region of interest" description="Disordered" evidence="9">
    <location>
        <begin position="1033"/>
        <end position="1058"/>
    </location>
</feature>
<dbReference type="FunFam" id="1.10.10.820:FF:000001">
    <property type="entry name" value="Myosin heavy chain"/>
    <property type="match status" value="1"/>
</dbReference>
<dbReference type="PROSITE" id="PS51456">
    <property type="entry name" value="MYOSIN_MOTOR"/>
    <property type="match status" value="1"/>
</dbReference>
<dbReference type="FunFam" id="1.20.5.4820:FF:000002">
    <property type="entry name" value="Myosin heavy chain 10"/>
    <property type="match status" value="1"/>
</dbReference>
<dbReference type="GO" id="GO:0005737">
    <property type="term" value="C:cytoplasm"/>
    <property type="evidence" value="ECO:0007669"/>
    <property type="project" value="TreeGrafter"/>
</dbReference>
<evidence type="ECO:0000313" key="13">
    <source>
        <dbReference type="Proteomes" id="UP000008909"/>
    </source>
</evidence>
<dbReference type="EMBL" id="DF143897">
    <property type="protein sequence ID" value="GAA54503.1"/>
    <property type="molecule type" value="Genomic_DNA"/>
</dbReference>
<proteinExistence type="inferred from homology"/>
<evidence type="ECO:0000256" key="2">
    <source>
        <dbReference type="ARBA" id="ARBA00022741"/>
    </source>
</evidence>
<keyword evidence="13" id="KW-1185">Reference proteome</keyword>